<comment type="caution">
    <text evidence="3">The sequence shown here is derived from an EMBL/GenBank/DDBJ whole genome shotgun (WGS) entry which is preliminary data.</text>
</comment>
<keyword evidence="2" id="KW-0732">Signal</keyword>
<evidence type="ECO:0008006" key="5">
    <source>
        <dbReference type="Google" id="ProtNLM"/>
    </source>
</evidence>
<accession>A0A8J4Q4D4</accession>
<dbReference type="InterPro" id="IPR036938">
    <property type="entry name" value="PAP2/HPO_sf"/>
</dbReference>
<dbReference type="PANTHER" id="PTHR14969:SF13">
    <property type="entry name" value="AT30094P"/>
    <property type="match status" value="1"/>
</dbReference>
<feature type="signal peptide" evidence="2">
    <location>
        <begin position="1"/>
        <end position="22"/>
    </location>
</feature>
<keyword evidence="4" id="KW-1185">Reference proteome</keyword>
<evidence type="ECO:0000256" key="2">
    <source>
        <dbReference type="SAM" id="SignalP"/>
    </source>
</evidence>
<feature type="transmembrane region" description="Helical" evidence="1">
    <location>
        <begin position="247"/>
        <end position="269"/>
    </location>
</feature>
<evidence type="ECO:0000256" key="1">
    <source>
        <dbReference type="SAM" id="Phobius"/>
    </source>
</evidence>
<gene>
    <name evidence="3" type="ORF">CYY_000188</name>
</gene>
<reference evidence="3" key="1">
    <citation type="submission" date="2020-01" db="EMBL/GenBank/DDBJ databases">
        <title>Development of genomics and gene disruption for Polysphondylium violaceum indicates a role for the polyketide synthase stlB in stalk morphogenesis.</title>
        <authorList>
            <person name="Narita B."/>
            <person name="Kawabe Y."/>
            <person name="Kin K."/>
            <person name="Saito T."/>
            <person name="Gibbs R."/>
            <person name="Kuspa A."/>
            <person name="Muzny D."/>
            <person name="Queller D."/>
            <person name="Richards S."/>
            <person name="Strassman J."/>
            <person name="Sucgang R."/>
            <person name="Worley K."/>
            <person name="Schaap P."/>
        </authorList>
    </citation>
    <scope>NUCLEOTIDE SEQUENCE</scope>
    <source>
        <strain evidence="3">QSvi11</strain>
    </source>
</reference>
<feature type="transmembrane region" description="Helical" evidence="1">
    <location>
        <begin position="326"/>
        <end position="349"/>
    </location>
</feature>
<feature type="chain" id="PRO_5035191724" description="Phosphatidic acid phosphatase type 2/haloperoxidase domain-containing protein" evidence="2">
    <location>
        <begin position="23"/>
        <end position="365"/>
    </location>
</feature>
<name>A0A8J4Q4D4_9MYCE</name>
<organism evidence="3 4">
    <name type="scientific">Polysphondylium violaceum</name>
    <dbReference type="NCBI Taxonomy" id="133409"/>
    <lineage>
        <taxon>Eukaryota</taxon>
        <taxon>Amoebozoa</taxon>
        <taxon>Evosea</taxon>
        <taxon>Eumycetozoa</taxon>
        <taxon>Dictyostelia</taxon>
        <taxon>Dictyosteliales</taxon>
        <taxon>Dictyosteliaceae</taxon>
        <taxon>Polysphondylium</taxon>
    </lineage>
</organism>
<dbReference type="EMBL" id="AJWJ01000003">
    <property type="protein sequence ID" value="KAF2078565.1"/>
    <property type="molecule type" value="Genomic_DNA"/>
</dbReference>
<dbReference type="OrthoDB" id="302705at2759"/>
<dbReference type="AlphaFoldDB" id="A0A8J4Q4D4"/>
<protein>
    <recommendedName>
        <fullName evidence="5">Phosphatidic acid phosphatase type 2/haloperoxidase domain-containing protein</fullName>
    </recommendedName>
</protein>
<evidence type="ECO:0000313" key="3">
    <source>
        <dbReference type="EMBL" id="KAF2078565.1"/>
    </source>
</evidence>
<keyword evidence="1" id="KW-1133">Transmembrane helix</keyword>
<feature type="transmembrane region" description="Helical" evidence="1">
    <location>
        <begin position="213"/>
        <end position="232"/>
    </location>
</feature>
<feature type="transmembrane region" description="Helical" evidence="1">
    <location>
        <begin position="184"/>
        <end position="206"/>
    </location>
</feature>
<feature type="transmembrane region" description="Helical" evidence="1">
    <location>
        <begin position="100"/>
        <end position="122"/>
    </location>
</feature>
<keyword evidence="1" id="KW-0812">Transmembrane</keyword>
<dbReference type="SUPFAM" id="SSF48317">
    <property type="entry name" value="Acid phosphatase/Vanadium-dependent haloperoxidase"/>
    <property type="match status" value="1"/>
</dbReference>
<proteinExistence type="predicted"/>
<feature type="transmembrane region" description="Helical" evidence="1">
    <location>
        <begin position="62"/>
        <end position="80"/>
    </location>
</feature>
<dbReference type="GO" id="GO:0042392">
    <property type="term" value="F:sphingosine-1-phosphate phosphatase activity"/>
    <property type="evidence" value="ECO:0007669"/>
    <property type="project" value="TreeGrafter"/>
</dbReference>
<sequence length="365" mass="41156">MNTKSLLLILLVSITLIGYVNASNNNCTNVNGPMFFNKCMKNDDSVLPLMASFIMQFVNPRTVAYTVTSMIVLLPAMFLLNNSPSIYPTLKNKYIQMKYVLIHMLHRAAYPLVLGVGLYAVFRQRRPCECNGVRVGSIYGMPSGDAMAGGILGAYLIDKAPFYPVISRIAGFLLMVTVCFERTILGFHTVGQVITGTSIGFLLHFYSTRVPQWVLLVDIVAQWILCAVSLQVDPALGYAPNDPNNLWVWFIWGLSFQVIVVFALVRIGIVEGWSSLKKSYNHTSRQEFNIQSEAEDHLLLYTIKPSSDESESDERYKRRIAKDADIPYTFIAFVAFFIVNFLSFCMQNWNWLVKTNDSAESGTHM</sequence>
<dbReference type="Proteomes" id="UP000695562">
    <property type="component" value="Unassembled WGS sequence"/>
</dbReference>
<dbReference type="PANTHER" id="PTHR14969">
    <property type="entry name" value="SPHINGOSINE-1-PHOSPHATE PHOSPHOHYDROLASE"/>
    <property type="match status" value="1"/>
</dbReference>
<evidence type="ECO:0000313" key="4">
    <source>
        <dbReference type="Proteomes" id="UP000695562"/>
    </source>
</evidence>
<keyword evidence="1" id="KW-0472">Membrane</keyword>
<dbReference type="Gene3D" id="1.20.144.10">
    <property type="entry name" value="Phosphatidic acid phosphatase type 2/haloperoxidase"/>
    <property type="match status" value="1"/>
</dbReference>